<dbReference type="Gene3D" id="1.10.10.10">
    <property type="entry name" value="Winged helix-like DNA-binding domain superfamily/Winged helix DNA-binding domain"/>
    <property type="match status" value="1"/>
</dbReference>
<dbReference type="PROSITE" id="PS51078">
    <property type="entry name" value="ICLR_ED"/>
    <property type="match status" value="1"/>
</dbReference>
<keyword evidence="7" id="KW-1185">Reference proteome</keyword>
<keyword evidence="1" id="KW-0805">Transcription regulation</keyword>
<dbReference type="KEGG" id="sami:SAMIE_1031490"/>
<dbReference type="GO" id="GO:0045892">
    <property type="term" value="P:negative regulation of DNA-templated transcription"/>
    <property type="evidence" value="ECO:0007669"/>
    <property type="project" value="TreeGrafter"/>
</dbReference>
<dbReference type="EMBL" id="AP018664">
    <property type="protein sequence ID" value="BBD99648.1"/>
    <property type="molecule type" value="Genomic_DNA"/>
</dbReference>
<dbReference type="GO" id="GO:0003677">
    <property type="term" value="F:DNA binding"/>
    <property type="evidence" value="ECO:0007669"/>
    <property type="project" value="UniProtKB-KW"/>
</dbReference>
<evidence type="ECO:0000313" key="6">
    <source>
        <dbReference type="EMBL" id="BBD99648.1"/>
    </source>
</evidence>
<evidence type="ECO:0000256" key="1">
    <source>
        <dbReference type="ARBA" id="ARBA00023015"/>
    </source>
</evidence>
<evidence type="ECO:0000259" key="5">
    <source>
        <dbReference type="PROSITE" id="PS51078"/>
    </source>
</evidence>
<dbReference type="Gene3D" id="3.30.450.40">
    <property type="match status" value="1"/>
</dbReference>
<proteinExistence type="predicted"/>
<dbReference type="PANTHER" id="PTHR30136">
    <property type="entry name" value="HELIX-TURN-HELIX TRANSCRIPTIONAL REGULATOR, ICLR FAMILY"/>
    <property type="match status" value="1"/>
</dbReference>
<evidence type="ECO:0000256" key="3">
    <source>
        <dbReference type="ARBA" id="ARBA00023163"/>
    </source>
</evidence>
<name>A0A494W8Z0_9SPHN</name>
<sequence>MGNSAREEDGDSQIVVALGRGLALLDAFSRNDATLGNAELAERTGLTKSTVSRLAYTLALHNYLSFDPRSREYRLGPRAIRLGAIALASSNVRTLALPLMRKLAAGSHFNVGLGTRDDLQIVYTDAAEGDALIALRLFPGSRLPLATSAMGRAYLAVCGQDERDDVLDRLRPHYGDEWGRIRKGVDDAIDEHRRLGYCASIGDWQKDISGVAVPIAAHPGEALYVLNLGGPAYALPEKELRERLAPGLIAIARQVEEILLTGDAAQQADRSDAVLPNP</sequence>
<keyword evidence="2" id="KW-0238">DNA-binding</keyword>
<dbReference type="Proteomes" id="UP000279959">
    <property type="component" value="Chromosome"/>
</dbReference>
<dbReference type="InterPro" id="IPR014757">
    <property type="entry name" value="Tscrpt_reg_IclR_C"/>
</dbReference>
<dbReference type="PROSITE" id="PS51077">
    <property type="entry name" value="HTH_ICLR"/>
    <property type="match status" value="1"/>
</dbReference>
<feature type="domain" description="IclR-ED" evidence="5">
    <location>
        <begin position="78"/>
        <end position="261"/>
    </location>
</feature>
<accession>A0A494W8Z0</accession>
<dbReference type="InterPro" id="IPR050707">
    <property type="entry name" value="HTH_MetabolicPath_Reg"/>
</dbReference>
<keyword evidence="3" id="KW-0804">Transcription</keyword>
<dbReference type="GO" id="GO:0003700">
    <property type="term" value="F:DNA-binding transcription factor activity"/>
    <property type="evidence" value="ECO:0007669"/>
    <property type="project" value="TreeGrafter"/>
</dbReference>
<protein>
    <submittedName>
        <fullName evidence="6">IclR family transcriptional regulator</fullName>
    </submittedName>
</protein>
<gene>
    <name evidence="6" type="ORF">SAMIE_1031490</name>
</gene>
<organism evidence="6 7">
    <name type="scientific">Sphingobium amiense</name>
    <dbReference type="NCBI Taxonomy" id="135719"/>
    <lineage>
        <taxon>Bacteria</taxon>
        <taxon>Pseudomonadati</taxon>
        <taxon>Pseudomonadota</taxon>
        <taxon>Alphaproteobacteria</taxon>
        <taxon>Sphingomonadales</taxon>
        <taxon>Sphingomonadaceae</taxon>
        <taxon>Sphingobium</taxon>
    </lineage>
</organism>
<dbReference type="InterPro" id="IPR005471">
    <property type="entry name" value="Tscrpt_reg_IclR_N"/>
</dbReference>
<evidence type="ECO:0000256" key="2">
    <source>
        <dbReference type="ARBA" id="ARBA00023125"/>
    </source>
</evidence>
<dbReference type="SUPFAM" id="SSF55781">
    <property type="entry name" value="GAF domain-like"/>
    <property type="match status" value="1"/>
</dbReference>
<dbReference type="PANTHER" id="PTHR30136:SF33">
    <property type="entry name" value="TRANSCRIPTIONAL REGULATORY PROTEIN"/>
    <property type="match status" value="1"/>
</dbReference>
<dbReference type="SMART" id="SM00346">
    <property type="entry name" value="HTH_ICLR"/>
    <property type="match status" value="1"/>
</dbReference>
<dbReference type="InterPro" id="IPR029016">
    <property type="entry name" value="GAF-like_dom_sf"/>
</dbReference>
<dbReference type="SUPFAM" id="SSF46785">
    <property type="entry name" value="Winged helix' DNA-binding domain"/>
    <property type="match status" value="1"/>
</dbReference>
<dbReference type="InterPro" id="IPR036390">
    <property type="entry name" value="WH_DNA-bd_sf"/>
</dbReference>
<evidence type="ECO:0000313" key="7">
    <source>
        <dbReference type="Proteomes" id="UP000279959"/>
    </source>
</evidence>
<feature type="domain" description="HTH iclR-type" evidence="4">
    <location>
        <begin position="15"/>
        <end position="77"/>
    </location>
</feature>
<dbReference type="InterPro" id="IPR036388">
    <property type="entry name" value="WH-like_DNA-bd_sf"/>
</dbReference>
<dbReference type="Pfam" id="PF09339">
    <property type="entry name" value="HTH_IclR"/>
    <property type="match status" value="1"/>
</dbReference>
<evidence type="ECO:0000259" key="4">
    <source>
        <dbReference type="PROSITE" id="PS51077"/>
    </source>
</evidence>
<dbReference type="Pfam" id="PF01614">
    <property type="entry name" value="IclR_C"/>
    <property type="match status" value="1"/>
</dbReference>
<reference evidence="6 7" key="1">
    <citation type="submission" date="2018-05" db="EMBL/GenBank/DDBJ databases">
        <title>Complete Genome Sequence of the Nonylphenol-Degrading Bacterium Sphingobium amiense DSM 16289T.</title>
        <authorList>
            <person name="Ootsuka M."/>
            <person name="Nishizawa T."/>
            <person name="Ohta H."/>
        </authorList>
    </citation>
    <scope>NUCLEOTIDE SEQUENCE [LARGE SCALE GENOMIC DNA]</scope>
    <source>
        <strain evidence="6 7">DSM 16289</strain>
    </source>
</reference>
<dbReference type="AlphaFoldDB" id="A0A494W8Z0"/>